<keyword evidence="7" id="KW-1185">Reference proteome</keyword>
<feature type="domain" description="DUF4346" evidence="5">
    <location>
        <begin position="517"/>
        <end position="595"/>
    </location>
</feature>
<evidence type="ECO:0000256" key="3">
    <source>
        <dbReference type="ARBA" id="ARBA00022679"/>
    </source>
</evidence>
<dbReference type="GO" id="GO:0004799">
    <property type="term" value="F:thymidylate synthase activity"/>
    <property type="evidence" value="ECO:0007669"/>
    <property type="project" value="TreeGrafter"/>
</dbReference>
<keyword evidence="3" id="KW-0808">Transferase</keyword>
<dbReference type="InterPro" id="IPR045097">
    <property type="entry name" value="Thymidate_synth/dCMP_Mease"/>
</dbReference>
<proteinExistence type="predicted"/>
<dbReference type="InterPro" id="IPR025595">
    <property type="entry name" value="PterinBD-DUF4346"/>
</dbReference>
<name>A0AAD8ETT8_BIOPF</name>
<protein>
    <recommendedName>
        <fullName evidence="1">Thymidylate synthase</fullName>
    </recommendedName>
</protein>
<dbReference type="Proteomes" id="UP001233172">
    <property type="component" value="Unassembled WGS sequence"/>
</dbReference>
<evidence type="ECO:0000259" key="5">
    <source>
        <dbReference type="Pfam" id="PF14251"/>
    </source>
</evidence>
<organism evidence="6 7">
    <name type="scientific">Biomphalaria pfeifferi</name>
    <name type="common">Bloodfluke planorb</name>
    <name type="synonym">Freshwater snail</name>
    <dbReference type="NCBI Taxonomy" id="112525"/>
    <lineage>
        <taxon>Eukaryota</taxon>
        <taxon>Metazoa</taxon>
        <taxon>Spiralia</taxon>
        <taxon>Lophotrochozoa</taxon>
        <taxon>Mollusca</taxon>
        <taxon>Gastropoda</taxon>
        <taxon>Heterobranchia</taxon>
        <taxon>Euthyneura</taxon>
        <taxon>Panpulmonata</taxon>
        <taxon>Hygrophila</taxon>
        <taxon>Lymnaeoidea</taxon>
        <taxon>Planorbidae</taxon>
        <taxon>Biomphalaria</taxon>
    </lineage>
</organism>
<evidence type="ECO:0000256" key="2">
    <source>
        <dbReference type="ARBA" id="ARBA00022603"/>
    </source>
</evidence>
<reference evidence="6" key="1">
    <citation type="journal article" date="2023" name="PLoS Negl. Trop. Dis.">
        <title>A genome sequence for Biomphalaria pfeifferi, the major vector snail for the human-infecting parasite Schistosoma mansoni.</title>
        <authorList>
            <person name="Bu L."/>
            <person name="Lu L."/>
            <person name="Laidemitt M.R."/>
            <person name="Zhang S.M."/>
            <person name="Mutuku M."/>
            <person name="Mkoji G."/>
            <person name="Steinauer M."/>
            <person name="Loker E.S."/>
        </authorList>
    </citation>
    <scope>NUCLEOTIDE SEQUENCE</scope>
    <source>
        <strain evidence="6">KasaAsao</strain>
    </source>
</reference>
<dbReference type="SUPFAM" id="SSF55831">
    <property type="entry name" value="Thymidylate synthase/dCMP hydroxymethylase"/>
    <property type="match status" value="1"/>
</dbReference>
<dbReference type="PANTHER" id="PTHR11548:SF1">
    <property type="entry name" value="THYMIDYLATE SYNTHASE 1"/>
    <property type="match status" value="1"/>
</dbReference>
<dbReference type="InterPro" id="IPR030688">
    <property type="entry name" value="MeTrfase_MtrA/MtxA"/>
</dbReference>
<gene>
    <name evidence="6" type="ORF">Bpfe_031584</name>
</gene>
<dbReference type="PANTHER" id="PTHR11548">
    <property type="entry name" value="THYMIDYLATE SYNTHASE 1"/>
    <property type="match status" value="1"/>
</dbReference>
<evidence type="ECO:0000256" key="1">
    <source>
        <dbReference type="ARBA" id="ARBA00015931"/>
    </source>
</evidence>
<comment type="caution">
    <text evidence="6">The sequence shown here is derived from an EMBL/GenBank/DDBJ whole genome shotgun (WGS) entry which is preliminary data.</text>
</comment>
<dbReference type="InterPro" id="IPR036926">
    <property type="entry name" value="Thymidate_synth/dCMP_Mease_sf"/>
</dbReference>
<dbReference type="Pfam" id="PF00303">
    <property type="entry name" value="Thymidylat_synt"/>
    <property type="match status" value="1"/>
</dbReference>
<evidence type="ECO:0000259" key="4">
    <source>
        <dbReference type="Pfam" id="PF00303"/>
    </source>
</evidence>
<dbReference type="GO" id="GO:0005829">
    <property type="term" value="C:cytosol"/>
    <property type="evidence" value="ECO:0007669"/>
    <property type="project" value="TreeGrafter"/>
</dbReference>
<dbReference type="GO" id="GO:0006231">
    <property type="term" value="P:dTMP biosynthetic process"/>
    <property type="evidence" value="ECO:0007669"/>
    <property type="project" value="TreeGrafter"/>
</dbReference>
<accession>A0AAD8ETT8</accession>
<dbReference type="Pfam" id="PF04208">
    <property type="entry name" value="MtrA"/>
    <property type="match status" value="1"/>
</dbReference>
<dbReference type="InterPro" id="IPR023451">
    <property type="entry name" value="Thymidate_synth/dCMP_Mease_dom"/>
</dbReference>
<dbReference type="AlphaFoldDB" id="A0AAD8ETT8"/>
<evidence type="ECO:0000313" key="6">
    <source>
        <dbReference type="EMBL" id="KAK0038620.1"/>
    </source>
</evidence>
<feature type="domain" description="Thymidylate synthase/dCMP hydroxymethylase" evidence="4">
    <location>
        <begin position="392"/>
        <end position="503"/>
    </location>
</feature>
<dbReference type="Pfam" id="PF14251">
    <property type="entry name" value="PterinBD-DUF4346"/>
    <property type="match status" value="1"/>
</dbReference>
<dbReference type="GO" id="GO:0032259">
    <property type="term" value="P:methylation"/>
    <property type="evidence" value="ECO:0007669"/>
    <property type="project" value="UniProtKB-KW"/>
</dbReference>
<reference evidence="6" key="2">
    <citation type="submission" date="2023-04" db="EMBL/GenBank/DDBJ databases">
        <authorList>
            <person name="Bu L."/>
            <person name="Lu L."/>
            <person name="Laidemitt M.R."/>
            <person name="Zhang S.M."/>
            <person name="Mutuku M."/>
            <person name="Mkoji G."/>
            <person name="Steinauer M."/>
            <person name="Loker E.S."/>
        </authorList>
    </citation>
    <scope>NUCLEOTIDE SEQUENCE</scope>
    <source>
        <strain evidence="6">KasaAsao</strain>
        <tissue evidence="6">Whole Snail</tissue>
    </source>
</reference>
<evidence type="ECO:0000313" key="7">
    <source>
        <dbReference type="Proteomes" id="UP001233172"/>
    </source>
</evidence>
<dbReference type="EMBL" id="JASAOG010000497">
    <property type="protein sequence ID" value="KAK0038620.1"/>
    <property type="molecule type" value="Genomic_DNA"/>
</dbReference>
<keyword evidence="2" id="KW-0489">Methyltransferase</keyword>
<sequence>MNQAPHKRNFNIGGDENARLTEPLLVLSDDKSLKNDARGDEKVSFPAHSVISPGLELTPLQTEESGCCSVGGGKMIRMVKTREQNEDLCGVGSPTSGSSACKQESSGILTGQIETVSIDGWPFEYSSKLIVGNKDSNVGIATLWSVKEKVAAVVNKDDYCVIANYYDWYNGFEPLVRNCLSNTNIRYILVVGANLSRSKSVLLNFFENGITEKREGALGGDYYVSNTDVRIPPGIPIEDIELLRRNVKLIDLTDKIKDLENFQEYGDVINQTIKGLPKLGGYGTAKLYPKMEIESDFFPSSRILYTITHDYVAEAWLEILFTIKAYGVKTFINEDEIKECISVVSVINKEDPDAPRISEHFTFDENDLFTYYETFCYPNVPEGTAYTYGSRFRGGYDQFLEIVDLLRKNKHSKRSYASTWTLGDMGSKAPPCVISIQPVIQDGTVHMTCYIRSNDMFRAWPRNAFGLRKYQKMFAEELGCELGSLMIISQSAHIYKENFERMNSIAGFYKNTNCFSDPRGYYVIRADASTGEIVCVHHSNCGKVLKTYTSKTAREISDAINTGAHPADRYHVSYLSAELMKAEICVKHGFEYVQDILVDDLKRT</sequence>
<dbReference type="Gene3D" id="3.30.572.10">
    <property type="entry name" value="Thymidylate synthase/dCMP hydroxymethylase domain"/>
    <property type="match status" value="1"/>
</dbReference>